<dbReference type="Pfam" id="PF00067">
    <property type="entry name" value="p450"/>
    <property type="match status" value="1"/>
</dbReference>
<comment type="caution">
    <text evidence="6">The sequence shown here is derived from an EMBL/GenBank/DDBJ whole genome shotgun (WGS) entry which is preliminary data.</text>
</comment>
<evidence type="ECO:0000256" key="2">
    <source>
        <dbReference type="ARBA" id="ARBA00010617"/>
    </source>
</evidence>
<evidence type="ECO:0000313" key="6">
    <source>
        <dbReference type="EMBL" id="KAJ3513195.1"/>
    </source>
</evidence>
<evidence type="ECO:0000256" key="1">
    <source>
        <dbReference type="ARBA" id="ARBA00001971"/>
    </source>
</evidence>
<dbReference type="InterPro" id="IPR050529">
    <property type="entry name" value="CYP450_sterol_14alpha_dmase"/>
</dbReference>
<comment type="cofactor">
    <cofactor evidence="1">
        <name>heme</name>
        <dbReference type="ChEBI" id="CHEBI:30413"/>
    </cofactor>
</comment>
<dbReference type="Proteomes" id="UP001148786">
    <property type="component" value="Unassembled WGS sequence"/>
</dbReference>
<evidence type="ECO:0000256" key="4">
    <source>
        <dbReference type="ARBA" id="ARBA00022723"/>
    </source>
</evidence>
<dbReference type="Gene3D" id="1.10.630.10">
    <property type="entry name" value="Cytochrome P450"/>
    <property type="match status" value="1"/>
</dbReference>
<dbReference type="GO" id="GO:0016705">
    <property type="term" value="F:oxidoreductase activity, acting on paired donors, with incorporation or reduction of molecular oxygen"/>
    <property type="evidence" value="ECO:0007669"/>
    <property type="project" value="InterPro"/>
</dbReference>
<protein>
    <recommendedName>
        <fullName evidence="8">Cytochrome P450</fullName>
    </recommendedName>
</protein>
<keyword evidence="7" id="KW-1185">Reference proteome</keyword>
<comment type="similarity">
    <text evidence="2">Belongs to the cytochrome P450 family.</text>
</comment>
<evidence type="ECO:0000313" key="7">
    <source>
        <dbReference type="Proteomes" id="UP001148786"/>
    </source>
</evidence>
<dbReference type="EMBL" id="JANKHO010000212">
    <property type="protein sequence ID" value="KAJ3513195.1"/>
    <property type="molecule type" value="Genomic_DNA"/>
</dbReference>
<dbReference type="SUPFAM" id="SSF48264">
    <property type="entry name" value="Cytochrome P450"/>
    <property type="match status" value="1"/>
</dbReference>
<dbReference type="PANTHER" id="PTHR24304">
    <property type="entry name" value="CYTOCHROME P450 FAMILY 7"/>
    <property type="match status" value="1"/>
</dbReference>
<dbReference type="PANTHER" id="PTHR24304:SF2">
    <property type="entry name" value="24-HYDROXYCHOLESTEROL 7-ALPHA-HYDROXYLASE"/>
    <property type="match status" value="1"/>
</dbReference>
<dbReference type="GO" id="GO:0008395">
    <property type="term" value="F:steroid hydroxylase activity"/>
    <property type="evidence" value="ECO:0007669"/>
    <property type="project" value="TreeGrafter"/>
</dbReference>
<accession>A0A9W8K605</accession>
<dbReference type="AlphaFoldDB" id="A0A9W8K605"/>
<dbReference type="PRINTS" id="PR00465">
    <property type="entry name" value="EP450IV"/>
</dbReference>
<evidence type="ECO:0000256" key="5">
    <source>
        <dbReference type="ARBA" id="ARBA00023004"/>
    </source>
</evidence>
<name>A0A9W8K605_9AGAR</name>
<proteinExistence type="inferred from homology"/>
<dbReference type="GO" id="GO:0005506">
    <property type="term" value="F:iron ion binding"/>
    <property type="evidence" value="ECO:0007669"/>
    <property type="project" value="InterPro"/>
</dbReference>
<dbReference type="OrthoDB" id="3366823at2759"/>
<dbReference type="InterPro" id="IPR002403">
    <property type="entry name" value="Cyt_P450_E_grp-IV"/>
</dbReference>
<evidence type="ECO:0000256" key="3">
    <source>
        <dbReference type="ARBA" id="ARBA00022617"/>
    </source>
</evidence>
<dbReference type="InterPro" id="IPR001128">
    <property type="entry name" value="Cyt_P450"/>
</dbReference>
<keyword evidence="3" id="KW-0349">Heme</keyword>
<reference evidence="6" key="1">
    <citation type="submission" date="2022-07" db="EMBL/GenBank/DDBJ databases">
        <title>Genome Sequence of Agrocybe chaxingu.</title>
        <authorList>
            <person name="Buettner E."/>
        </authorList>
    </citation>
    <scope>NUCLEOTIDE SEQUENCE</scope>
    <source>
        <strain evidence="6">MP-N11</strain>
    </source>
</reference>
<evidence type="ECO:0008006" key="8">
    <source>
        <dbReference type="Google" id="ProtNLM"/>
    </source>
</evidence>
<gene>
    <name evidence="6" type="ORF">NLJ89_g3082</name>
</gene>
<keyword evidence="4" id="KW-0479">Metal-binding</keyword>
<keyword evidence="5" id="KW-0408">Iron</keyword>
<dbReference type="GO" id="GO:0020037">
    <property type="term" value="F:heme binding"/>
    <property type="evidence" value="ECO:0007669"/>
    <property type="project" value="InterPro"/>
</dbReference>
<dbReference type="InterPro" id="IPR036396">
    <property type="entry name" value="Cyt_P450_sf"/>
</dbReference>
<organism evidence="6 7">
    <name type="scientific">Agrocybe chaxingu</name>
    <dbReference type="NCBI Taxonomy" id="84603"/>
    <lineage>
        <taxon>Eukaryota</taxon>
        <taxon>Fungi</taxon>
        <taxon>Dikarya</taxon>
        <taxon>Basidiomycota</taxon>
        <taxon>Agaricomycotina</taxon>
        <taxon>Agaricomycetes</taxon>
        <taxon>Agaricomycetidae</taxon>
        <taxon>Agaricales</taxon>
        <taxon>Agaricineae</taxon>
        <taxon>Strophariaceae</taxon>
        <taxon>Agrocybe</taxon>
    </lineage>
</organism>
<sequence>MNSIQFLQKNSFNTFTSHPLQLQLIKAISGVGDEPQFICEVANYRVIPAIKRSLAAPSLSSGLGKAFDEELRLQISNTVDSYPCGSFQLAHFVGRVLYFSTVNCLFGPSFHPDLQSYEDFQLLDSNIPNLSSGLHFVGWRALRARDRLMNKFVSYLAPIWHENGADNVEEISRPIGDAISELKGSQCSQQQAAAALMCMLYGAITNLQYMTFWLMANLITNGEAMGRVCDEIDGLKLCETPDILDSSITPLLDSAIQETLRWAARSSTFRIVETDTEIRTNGVATMARKGECVMANIHAVHYDPSTYNDPEMFKVDRYFDPKTAPPKPIAWGGGEQMVSLFMIDIRSTLISMLSVQRKASGSI</sequence>